<dbReference type="OrthoDB" id="5458680at2"/>
<reference evidence="3 4" key="1">
    <citation type="journal article" date="2011" name="Stand. Genomic Sci.">
        <title>Complete genome sequence of Treponema succinifaciens type strain (6091).</title>
        <authorList>
            <person name="Han C."/>
            <person name="Gronow S."/>
            <person name="Teshima H."/>
            <person name="Lapidus A."/>
            <person name="Nolan M."/>
            <person name="Lucas S."/>
            <person name="Hammon N."/>
            <person name="Deshpande S."/>
            <person name="Cheng J.F."/>
            <person name="Zeytun A."/>
            <person name="Tapia R."/>
            <person name="Goodwin L."/>
            <person name="Pitluck S."/>
            <person name="Liolios K."/>
            <person name="Pagani I."/>
            <person name="Ivanova N."/>
            <person name="Mavromatis K."/>
            <person name="Mikhailova N."/>
            <person name="Huntemann M."/>
            <person name="Pati A."/>
            <person name="Chen A."/>
            <person name="Palaniappan K."/>
            <person name="Land M."/>
            <person name="Hauser L."/>
            <person name="Brambilla E.M."/>
            <person name="Rohde M."/>
            <person name="Goker M."/>
            <person name="Woyke T."/>
            <person name="Bristow J."/>
            <person name="Eisen J.A."/>
            <person name="Markowitz V."/>
            <person name="Hugenholtz P."/>
            <person name="Kyrpides N.C."/>
            <person name="Klenk H.P."/>
            <person name="Detter J.C."/>
        </authorList>
    </citation>
    <scope>NUCLEOTIDE SEQUENCE [LARGE SCALE GENOMIC DNA]</scope>
    <source>
        <strain evidence="4">ATCC 33096 / DSM 2489 / 6091</strain>
    </source>
</reference>
<dbReference type="AlphaFoldDB" id="F2NV90"/>
<gene>
    <name evidence="3" type="ordered locus">Tresu_0372</name>
</gene>
<dbReference type="STRING" id="869209.Tresu_0372"/>
<dbReference type="InterPro" id="IPR002826">
    <property type="entry name" value="MptE-like"/>
</dbReference>
<accession>F2NV90</accession>
<dbReference type="PANTHER" id="PTHR41786">
    <property type="entry name" value="MOTILITY ACCESSORY FACTOR MAF"/>
    <property type="match status" value="1"/>
</dbReference>
<dbReference type="EMBL" id="CP002631">
    <property type="protein sequence ID" value="AEB13325.1"/>
    <property type="molecule type" value="Genomic_DNA"/>
</dbReference>
<dbReference type="RefSeq" id="WP_013700632.1">
    <property type="nucleotide sequence ID" value="NC_015385.1"/>
</dbReference>
<evidence type="ECO:0000313" key="4">
    <source>
        <dbReference type="Proteomes" id="UP000006852"/>
    </source>
</evidence>
<dbReference type="eggNOG" id="COG2604">
    <property type="taxonomic scope" value="Bacteria"/>
</dbReference>
<dbReference type="PANTHER" id="PTHR41786:SF1">
    <property type="entry name" value="6-HYDROXYMETHYLPTERIN DIPHOSPHOKINASE MPTE-LIKE DOMAIN-CONTAINING PROTEIN"/>
    <property type="match status" value="1"/>
</dbReference>
<evidence type="ECO:0000313" key="3">
    <source>
        <dbReference type="EMBL" id="AEB13325.1"/>
    </source>
</evidence>
<evidence type="ECO:0000259" key="2">
    <source>
        <dbReference type="Pfam" id="PF20157"/>
    </source>
</evidence>
<dbReference type="InterPro" id="IPR045376">
    <property type="entry name" value="Maf_N"/>
</dbReference>
<evidence type="ECO:0000259" key="1">
    <source>
        <dbReference type="Pfam" id="PF01973"/>
    </source>
</evidence>
<keyword evidence="4" id="KW-1185">Reference proteome</keyword>
<sequence length="605" mass="68585">MNSIWNKNYSLFKERFPELSNSLEVKFSNEIEFETAKNGSLTAKRKNLLLHSKYNPEKEAGSLVNSFDSEKKDTAIFLGFGLGYGPVEFAKKIPEPTLIIIEEDTASFFSALSAIDWSPVFKHKKLIFIIRASLEQTAALISNCSYSKTHIFKTKSHTAHNQEYFDSVENIIFQNKQKEEVNTNTLEKFSRLWLSNSCKNLGYIEKLDGVNKFLNTANGIPFVIIAAGPSLEKILPHLNEIKERAIIVCVDTALHSCLEFNVEPDFIILADPQYYCSLHLEFLKSPESILVTEIAVYPSVFRFQCKEIVLFSSMFPIGKFFEKNIGEKGLLAAGGSVTTTAWDFARMCGASEIYLAGMDLGFPNKETHIRGSKFEEKIHYESIRTKTAETKNIQTLFSAAPFYAKDYNGNEILTDKKMQLFSWWFEKNCTSASAQGIKTFSLTPESLAINGIEKFSLEEFLLKPIAKDRKKIFFEKAQENKKKLSNSKGISFEQQKSQFGENLKILESFAKRGINLCNKALRSPLAIPEVFGKLNEIDQKISSSSAKDAAALVFPTQRQLDSLSEKIPNNSEAEKKLYSIRYSNLIYTELLKSINLYKKFFPNSN</sequence>
<dbReference type="GeneID" id="302997589"/>
<protein>
    <recommendedName>
        <fullName evidence="5">Motility accessory factor</fullName>
    </recommendedName>
</protein>
<feature type="domain" description="6-hydroxymethylpterin diphosphokinase MptE-like" evidence="1">
    <location>
        <begin position="196"/>
        <end position="364"/>
    </location>
</feature>
<dbReference type="HOGENOM" id="CLU_026503_0_0_12"/>
<dbReference type="Pfam" id="PF01973">
    <property type="entry name" value="MptE-like"/>
    <property type="match status" value="1"/>
</dbReference>
<evidence type="ECO:0008006" key="5">
    <source>
        <dbReference type="Google" id="ProtNLM"/>
    </source>
</evidence>
<organism evidence="3 4">
    <name type="scientific">Treponema succinifaciens (strain ATCC 33096 / DSM 2489 / 6091)</name>
    <dbReference type="NCBI Taxonomy" id="869209"/>
    <lineage>
        <taxon>Bacteria</taxon>
        <taxon>Pseudomonadati</taxon>
        <taxon>Spirochaetota</taxon>
        <taxon>Spirochaetia</taxon>
        <taxon>Spirochaetales</taxon>
        <taxon>Treponemataceae</taxon>
        <taxon>Treponema</taxon>
    </lineage>
</organism>
<feature type="domain" description="Glycosyltransferase Maf N-terminal" evidence="2">
    <location>
        <begin position="70"/>
        <end position="175"/>
    </location>
</feature>
<name>F2NV90_TRES6</name>
<dbReference type="KEGG" id="tsu:Tresu_0372"/>
<proteinExistence type="predicted"/>
<dbReference type="Proteomes" id="UP000006852">
    <property type="component" value="Chromosome"/>
</dbReference>
<dbReference type="Pfam" id="PF20157">
    <property type="entry name" value="Maf_flag10_N"/>
    <property type="match status" value="1"/>
</dbReference>
<reference evidence="4" key="2">
    <citation type="submission" date="2011-04" db="EMBL/GenBank/DDBJ databases">
        <title>The complete genome of chromosome of Treponema succinifaciens DSM 2489.</title>
        <authorList>
            <person name="Lucas S."/>
            <person name="Copeland A."/>
            <person name="Lapidus A."/>
            <person name="Bruce D."/>
            <person name="Goodwin L."/>
            <person name="Pitluck S."/>
            <person name="Peters L."/>
            <person name="Kyrpides N."/>
            <person name="Mavromatis K."/>
            <person name="Ivanova N."/>
            <person name="Ovchinnikova G."/>
            <person name="Teshima H."/>
            <person name="Detter J.C."/>
            <person name="Tapia R."/>
            <person name="Han C."/>
            <person name="Land M."/>
            <person name="Hauser L."/>
            <person name="Markowitz V."/>
            <person name="Cheng J.-F."/>
            <person name="Hugenholtz P."/>
            <person name="Woyke T."/>
            <person name="Wu D."/>
            <person name="Gronow S."/>
            <person name="Wellnitz S."/>
            <person name="Brambilla E."/>
            <person name="Klenk H.-P."/>
            <person name="Eisen J.A."/>
        </authorList>
    </citation>
    <scope>NUCLEOTIDE SEQUENCE [LARGE SCALE GENOMIC DNA]</scope>
    <source>
        <strain evidence="4">ATCC 33096 / DSM 2489 / 6091</strain>
    </source>
</reference>